<organism evidence="2 3">
    <name type="scientific">Roseicella frigidaeris</name>
    <dbReference type="NCBI Taxonomy" id="2230885"/>
    <lineage>
        <taxon>Bacteria</taxon>
        <taxon>Pseudomonadati</taxon>
        <taxon>Pseudomonadota</taxon>
        <taxon>Alphaproteobacteria</taxon>
        <taxon>Acetobacterales</taxon>
        <taxon>Roseomonadaceae</taxon>
        <taxon>Roseicella</taxon>
    </lineage>
</organism>
<keyword evidence="3" id="KW-1185">Reference proteome</keyword>
<dbReference type="AlphaFoldDB" id="A0A327M767"/>
<dbReference type="EMBL" id="QLIX01000010">
    <property type="protein sequence ID" value="RAI58317.1"/>
    <property type="molecule type" value="Genomic_DNA"/>
</dbReference>
<reference evidence="3" key="1">
    <citation type="submission" date="2018-06" db="EMBL/GenBank/DDBJ databases">
        <authorList>
            <person name="Khan S.A."/>
        </authorList>
    </citation>
    <scope>NUCLEOTIDE SEQUENCE [LARGE SCALE GENOMIC DNA]</scope>
    <source>
        <strain evidence="3">DB-1506</strain>
    </source>
</reference>
<evidence type="ECO:0000259" key="1">
    <source>
        <dbReference type="Pfam" id="PF13649"/>
    </source>
</evidence>
<feature type="domain" description="Methyltransferase" evidence="1">
    <location>
        <begin position="110"/>
        <end position="198"/>
    </location>
</feature>
<name>A0A327M767_9PROT</name>
<dbReference type="Gene3D" id="3.40.50.150">
    <property type="entry name" value="Vaccinia Virus protein VP39"/>
    <property type="match status" value="1"/>
</dbReference>
<dbReference type="Pfam" id="PF13649">
    <property type="entry name" value="Methyltransf_25"/>
    <property type="match status" value="1"/>
</dbReference>
<dbReference type="SUPFAM" id="SSF53335">
    <property type="entry name" value="S-adenosyl-L-methionine-dependent methyltransferases"/>
    <property type="match status" value="1"/>
</dbReference>
<dbReference type="Proteomes" id="UP000249065">
    <property type="component" value="Unassembled WGS sequence"/>
</dbReference>
<evidence type="ECO:0000313" key="3">
    <source>
        <dbReference type="Proteomes" id="UP000249065"/>
    </source>
</evidence>
<dbReference type="OrthoDB" id="9794343at2"/>
<gene>
    <name evidence="2" type="ORF">DOO78_15000</name>
</gene>
<evidence type="ECO:0000313" key="2">
    <source>
        <dbReference type="EMBL" id="RAI58317.1"/>
    </source>
</evidence>
<dbReference type="InterPro" id="IPR041698">
    <property type="entry name" value="Methyltransf_25"/>
</dbReference>
<sequence length="285" mass="29696">MRAARRHPRCAAPGGVPRRRLRGAVRPVPRLCRAAPDGPRRGAVTLPAEAPGAALRPLPAAALAAIAGQVAARYAGASRFARGFVRGKLRRDPASAAILALGAATPFGAVVDCGCGRGQLGLALLLAGAAERLVGLDRNPGKIAEARQAAAGLPARFEQADLATAPVPACDTVLLIDVLLQMPEPAQRALLARVAAAARRRILIRAFDPSLGWRARLGFAMERLGRRVRGDGVEIRPLPLPALRHLLEEAGFGVTVTPCWAGTPLPNMLLRAERRGAVGPAAPPA</sequence>
<accession>A0A327M767</accession>
<proteinExistence type="predicted"/>
<protein>
    <recommendedName>
        <fullName evidence="1">Methyltransferase domain-containing protein</fullName>
    </recommendedName>
</protein>
<comment type="caution">
    <text evidence="2">The sequence shown here is derived from an EMBL/GenBank/DDBJ whole genome shotgun (WGS) entry which is preliminary data.</text>
</comment>
<dbReference type="InterPro" id="IPR029063">
    <property type="entry name" value="SAM-dependent_MTases_sf"/>
</dbReference>